<dbReference type="OrthoDB" id="572252at2"/>
<dbReference type="EMBL" id="CP000841">
    <property type="protein sequence ID" value="ABW32647.1"/>
    <property type="molecule type" value="Genomic_DNA"/>
</dbReference>
<evidence type="ECO:0000313" key="1">
    <source>
        <dbReference type="EMBL" id="ABW32647.1"/>
    </source>
</evidence>
<proteinExistence type="predicted"/>
<geneLocation type="plasmid" evidence="1 2">
    <name>pREB4</name>
</geneLocation>
<sequence length="129" mass="14617">MEYLYFFDNASLTIRVIEYLQQCRGLSLDLVTVIYLSGGWLMRIKFKEWLAPKTATNVRAVMDEFGYACMPSPAMMAALKSLVDGQSPAAVMQRFRIAVVTHGPPSREEIEAFQQQFILQSGAYPKSLR</sequence>
<evidence type="ECO:0000313" key="2">
    <source>
        <dbReference type="Proteomes" id="UP000000268"/>
    </source>
</evidence>
<reference evidence="1 2" key="1">
    <citation type="journal article" date="2008" name="Proc. Natl. Acad. Sci. U.S.A.">
        <title>Niche adaptation and genome expansion in the chlorophyll d-producing cyanobacterium Acaryochloris marina.</title>
        <authorList>
            <person name="Swingley W.D."/>
            <person name="Chen M."/>
            <person name="Cheung P.C."/>
            <person name="Conrad A.L."/>
            <person name="Dejesa L.C."/>
            <person name="Hao J."/>
            <person name="Honchak B.M."/>
            <person name="Karbach L.E."/>
            <person name="Kurdoglu A."/>
            <person name="Lahiri S."/>
            <person name="Mastrian S.D."/>
            <person name="Miyashita H."/>
            <person name="Page L."/>
            <person name="Ramakrishna P."/>
            <person name="Satoh S."/>
            <person name="Sattley W.M."/>
            <person name="Shimada Y."/>
            <person name="Taylor H.L."/>
            <person name="Tomo T."/>
            <person name="Tsuchiya T."/>
            <person name="Wang Z.T."/>
            <person name="Raymond J."/>
            <person name="Mimuro M."/>
            <person name="Blankenship R.E."/>
            <person name="Touchman J.W."/>
        </authorList>
    </citation>
    <scope>NUCLEOTIDE SEQUENCE [LARGE SCALE GENOMIC DNA]</scope>
    <source>
        <strain evidence="2">MBIC 11017</strain>
        <plasmid evidence="2">Plasmid pREB4</plasmid>
    </source>
</reference>
<keyword evidence="1" id="KW-0614">Plasmid</keyword>
<gene>
    <name evidence="1" type="ordered locus">AM1_D0152</name>
</gene>
<accession>A8ZNR1</accession>
<dbReference type="AlphaFoldDB" id="A8ZNR1"/>
<dbReference type="RefSeq" id="WP_010478926.1">
    <property type="nucleotide sequence ID" value="NC_009929.1"/>
</dbReference>
<dbReference type="Proteomes" id="UP000000268">
    <property type="component" value="Plasmid pREB4"/>
</dbReference>
<dbReference type="HOGENOM" id="CLU_137426_0_0_3"/>
<protein>
    <submittedName>
        <fullName evidence="1">Uncharacterized protein</fullName>
    </submittedName>
</protein>
<organism evidence="1 2">
    <name type="scientific">Acaryochloris marina (strain MBIC 11017)</name>
    <dbReference type="NCBI Taxonomy" id="329726"/>
    <lineage>
        <taxon>Bacteria</taxon>
        <taxon>Bacillati</taxon>
        <taxon>Cyanobacteriota</taxon>
        <taxon>Cyanophyceae</taxon>
        <taxon>Acaryochloridales</taxon>
        <taxon>Acaryochloridaceae</taxon>
        <taxon>Acaryochloris</taxon>
    </lineage>
</organism>
<dbReference type="KEGG" id="amr:AM1_D0152"/>
<name>A8ZNR1_ACAM1</name>
<keyword evidence="2" id="KW-1185">Reference proteome</keyword>